<sequence>MKTIENSMRPMSPFWALALLLLLFACLPCRAGEPPGLIVDFDASNPPLMYADKQSAAGFYPLLIAKVCERAGIAVTLRAVSWRMALQDLRAGSAAAGGIIKTASREKLFDFSQPLFIERVVMAYPRARAQPYRRLEDLNGKRVGVIAGWSYGDAFDQARKDGRFAAFDGDSDQQNLQQLKLGRLDVVLGIRETLQLALREGGHHGFALSAETLAANHAYLAINKHAQQQALLTRFDLSLEGMRKDGSYDRLVRGFFNANGD</sequence>
<dbReference type="InterPro" id="IPR001638">
    <property type="entry name" value="Solute-binding_3/MltF_N"/>
</dbReference>
<dbReference type="AlphaFoldDB" id="Q7P1G5"/>
<reference evidence="4 5" key="1">
    <citation type="journal article" date="2003" name="Proc. Natl. Acad. Sci. U.S.A.">
        <title>The complete genome sequence of Chromobacterium violaceum reveals remarkable and exploitable bacterial adaptability.</title>
        <authorList>
            <person name="Vasconcelos A.T.R."/>
            <person name="de Almeida D.F."/>
            <person name="Almeida F.C."/>
            <person name="de Almeida L.G.P."/>
            <person name="de Almeida R."/>
            <person name="Goncalves J.A.A."/>
            <person name="Andrade E.M."/>
            <person name="Antonio R.V."/>
            <person name="Araripe J."/>
            <person name="de Araujo M.F.F."/>
            <person name="Filho S.A."/>
            <person name="Azevedo V."/>
            <person name="Batista A.J."/>
            <person name="Bataus L.A.M."/>
            <person name="Batista J.S."/>
            <person name="Belo A."/>
            <person name="vander Berg C."/>
            <person name="Blamey J."/>
            <person name="Bogo M."/>
            <person name="Bonato S."/>
            <person name="Bordignon J."/>
            <person name="Brito C.A."/>
            <person name="Brocchi M."/>
            <person name="Burity H.A."/>
            <person name="Camargo A.A."/>
            <person name="Cardoso D.D.P."/>
            <person name="Carneiro N.P."/>
            <person name="Carraro D.M."/>
            <person name="Carvalho C.M.B."/>
            <person name="Cascardo J.C.M."/>
            <person name="Cavada B.S."/>
            <person name="Chueire L.M.O."/>
            <person name="Pasa T.B.C."/>
            <person name="Duran N."/>
            <person name="Fagundes N."/>
            <person name="Falcao C.L."/>
            <person name="Fantinatti F."/>
            <person name="Farias I.P."/>
            <person name="Felipe M.S.S."/>
            <person name="Ferrari L.P."/>
            <person name="Ferro J.A."/>
            <person name="Ferro M.I.T."/>
            <person name="Franco G.R."/>
            <person name="Freitas N.S.A."/>
            <person name="Furlan L.R."/>
            <person name="Gazzinelli R.T."/>
            <person name="Gomes E.A."/>
            <person name="Goncalves P.R."/>
            <person name="Grangeiro T.B."/>
            <person name="Grattapaglia D."/>
            <person name="Grisard E.C."/>
            <person name="Guimaraes C.T."/>
            <person name="Hanna E.S."/>
            <person name="Hungria M."/>
            <person name="Jardim S.N."/>
            <person name="Laurino J."/>
            <person name="Leoi L.C.T."/>
            <person name="Fassarella L."/>
            <person name="Lima A."/>
            <person name="Loureiro M.F."/>
            <person name="Lyra M.C.P."/>
            <person name="Macedo M."/>
            <person name="Madeira H.M.F."/>
            <person name="Manfio G.P."/>
            <person name="Maranhao A.Q."/>
            <person name="Martins W.S."/>
            <person name="di Mauro S.M.Z."/>
            <person name="de Medeiros S.R.B."/>
            <person name="Meissner R.D.V."/>
            <person name="Menck C.F.M."/>
            <person name="Moreira M.A.M."/>
            <person name="Nascimento F.F."/>
            <person name="Nicolas M.F."/>
            <person name="Oliveira J.G."/>
            <person name="Oliveira S.C."/>
            <person name="Paixao R.F.C."/>
            <person name="Parente J.A."/>
            <person name="Pedrosa F.O."/>
            <person name="Pena S.J.D."/>
            <person name="Perreira J.O."/>
            <person name="Perreira M."/>
            <person name="Pinto L.S.R.C."/>
            <person name="Pinto L.S."/>
            <person name="Porto J.I.R."/>
            <person name="Potrich D.P."/>
            <person name="Neto C.E.R."/>
            <person name="Reis A.M.M."/>
            <person name="Rigo L.U."/>
            <person name="Rondinelli E."/>
            <person name="dos Santos E.B.P."/>
            <person name="Santos F.R."/>
            <person name="Schneider M.P.C."/>
            <person name="Seuanez H.N."/>
            <person name="Silva A.M.R."/>
            <person name="da Silva A.L.C."/>
            <person name="Silva D.W."/>
            <person name="Silva R."/>
            <person name="Simoes I.C."/>
            <person name="Simon D."/>
            <person name="Soares C.M.A."/>
            <person name="Soares R.B.A."/>
            <person name="Souza E.M."/>
            <person name="Souza K.R.L."/>
            <person name="Souza R.C."/>
            <person name="Steffens M.B.R."/>
            <person name="Steindel M."/>
            <person name="Teixeira S.R."/>
            <person name="Urmenyi T."/>
            <person name="Vettore A."/>
            <person name="Wassem R."/>
            <person name="Zaha A."/>
            <person name="Simpson A.J.G."/>
        </authorList>
    </citation>
    <scope>NUCLEOTIDE SEQUENCE [LARGE SCALE GENOMIC DNA]</scope>
    <source>
        <strain evidence="5">ATCC 12472 / DSM 30191 / JCM 1249 / NBRC 12614 / NCIMB 9131 / NCTC 9757</strain>
    </source>
</reference>
<dbReference type="PANTHER" id="PTHR35936">
    <property type="entry name" value="MEMBRANE-BOUND LYTIC MUREIN TRANSGLYCOSYLASE F"/>
    <property type="match status" value="1"/>
</dbReference>
<dbReference type="PANTHER" id="PTHR35936:SF6">
    <property type="entry name" value="AMINO ACID ABC TRANSPORTER SUBSTRATE-BINDING PAAT FAMILY PROTEIN"/>
    <property type="match status" value="1"/>
</dbReference>
<feature type="domain" description="Solute-binding protein family 3/N-terminal" evidence="3">
    <location>
        <begin position="36"/>
        <end position="259"/>
    </location>
</feature>
<gene>
    <name evidence="4" type="ordered locus">CV_0248</name>
</gene>
<organism evidence="4 5">
    <name type="scientific">Chromobacterium violaceum (strain ATCC 12472 / DSM 30191 / JCM 1249 / CCUG 213 / NBRC 12614 / NCIMB 9131 / NCTC 9757 / MK)</name>
    <dbReference type="NCBI Taxonomy" id="243365"/>
    <lineage>
        <taxon>Bacteria</taxon>
        <taxon>Pseudomonadati</taxon>
        <taxon>Pseudomonadota</taxon>
        <taxon>Betaproteobacteria</taxon>
        <taxon>Neisseriales</taxon>
        <taxon>Chromobacteriaceae</taxon>
        <taxon>Chromobacterium</taxon>
    </lineage>
</organism>
<dbReference type="eggNOG" id="COG0834">
    <property type="taxonomic scope" value="Bacteria"/>
</dbReference>
<evidence type="ECO:0000313" key="4">
    <source>
        <dbReference type="EMBL" id="AAQ57927.1"/>
    </source>
</evidence>
<accession>Q7P1G5</accession>
<evidence type="ECO:0000259" key="3">
    <source>
        <dbReference type="SMART" id="SM00062"/>
    </source>
</evidence>
<evidence type="ECO:0000313" key="5">
    <source>
        <dbReference type="Proteomes" id="UP000001424"/>
    </source>
</evidence>
<dbReference type="Gene3D" id="3.40.190.10">
    <property type="entry name" value="Periplasmic binding protein-like II"/>
    <property type="match status" value="2"/>
</dbReference>
<feature type="chain" id="PRO_5004292292" description="Solute-binding protein family 3/N-terminal domain-containing protein" evidence="2">
    <location>
        <begin position="32"/>
        <end position="261"/>
    </location>
</feature>
<dbReference type="KEGG" id="cvi:CV_0248"/>
<dbReference type="EMBL" id="AE016825">
    <property type="protein sequence ID" value="AAQ57927.1"/>
    <property type="molecule type" value="Genomic_DNA"/>
</dbReference>
<evidence type="ECO:0000256" key="1">
    <source>
        <dbReference type="ARBA" id="ARBA00022729"/>
    </source>
</evidence>
<proteinExistence type="predicted"/>
<dbReference type="SMART" id="SM00062">
    <property type="entry name" value="PBPb"/>
    <property type="match status" value="1"/>
</dbReference>
<dbReference type="Proteomes" id="UP000001424">
    <property type="component" value="Chromosome"/>
</dbReference>
<keyword evidence="1 2" id="KW-0732">Signal</keyword>
<dbReference type="HOGENOM" id="CLU_064076_8_1_4"/>
<dbReference type="STRING" id="243365.CV_0248"/>
<feature type="signal peptide" evidence="2">
    <location>
        <begin position="1"/>
        <end position="31"/>
    </location>
</feature>
<keyword evidence="5" id="KW-1185">Reference proteome</keyword>
<evidence type="ECO:0000256" key="2">
    <source>
        <dbReference type="SAM" id="SignalP"/>
    </source>
</evidence>
<dbReference type="PROSITE" id="PS51257">
    <property type="entry name" value="PROKAR_LIPOPROTEIN"/>
    <property type="match status" value="1"/>
</dbReference>
<name>Q7P1G5_CHRVO</name>
<dbReference type="Pfam" id="PF00497">
    <property type="entry name" value="SBP_bac_3"/>
    <property type="match status" value="1"/>
</dbReference>
<dbReference type="SUPFAM" id="SSF53850">
    <property type="entry name" value="Periplasmic binding protein-like II"/>
    <property type="match status" value="1"/>
</dbReference>
<protein>
    <recommendedName>
        <fullName evidence="3">Solute-binding protein family 3/N-terminal domain-containing protein</fullName>
    </recommendedName>
</protein>